<proteinExistence type="predicted"/>
<gene>
    <name evidence="1" type="ORF">RJ640_019088</name>
</gene>
<name>A0AA88UE45_9ASTE</name>
<keyword evidence="2" id="KW-1185">Reference proteome</keyword>
<evidence type="ECO:0000313" key="2">
    <source>
        <dbReference type="Proteomes" id="UP001187471"/>
    </source>
</evidence>
<protein>
    <submittedName>
        <fullName evidence="1">Uncharacterized protein</fullName>
    </submittedName>
</protein>
<dbReference type="AlphaFoldDB" id="A0AA88UE45"/>
<dbReference type="Proteomes" id="UP001187471">
    <property type="component" value="Unassembled WGS sequence"/>
</dbReference>
<evidence type="ECO:0000313" key="1">
    <source>
        <dbReference type="EMBL" id="KAK2978631.1"/>
    </source>
</evidence>
<sequence>MKFIGQKKPQTRGMRQSKSLSVLGSQFLGVSGGLLVTPSLEAQPRLCWFAFSVLNVNLKI</sequence>
<accession>A0AA88UE45</accession>
<dbReference type="EMBL" id="JAVXUO010001850">
    <property type="protein sequence ID" value="KAK2978631.1"/>
    <property type="molecule type" value="Genomic_DNA"/>
</dbReference>
<reference evidence="1" key="1">
    <citation type="submission" date="2022-12" db="EMBL/GenBank/DDBJ databases">
        <title>Draft genome assemblies for two species of Escallonia (Escalloniales).</title>
        <authorList>
            <person name="Chanderbali A."/>
            <person name="Dervinis C."/>
            <person name="Anghel I."/>
            <person name="Soltis D."/>
            <person name="Soltis P."/>
            <person name="Zapata F."/>
        </authorList>
    </citation>
    <scope>NUCLEOTIDE SEQUENCE</scope>
    <source>
        <strain evidence="1">UCBG92.1500</strain>
        <tissue evidence="1">Leaf</tissue>
    </source>
</reference>
<comment type="caution">
    <text evidence="1">The sequence shown here is derived from an EMBL/GenBank/DDBJ whole genome shotgun (WGS) entry which is preliminary data.</text>
</comment>
<organism evidence="1 2">
    <name type="scientific">Escallonia rubra</name>
    <dbReference type="NCBI Taxonomy" id="112253"/>
    <lineage>
        <taxon>Eukaryota</taxon>
        <taxon>Viridiplantae</taxon>
        <taxon>Streptophyta</taxon>
        <taxon>Embryophyta</taxon>
        <taxon>Tracheophyta</taxon>
        <taxon>Spermatophyta</taxon>
        <taxon>Magnoliopsida</taxon>
        <taxon>eudicotyledons</taxon>
        <taxon>Gunneridae</taxon>
        <taxon>Pentapetalae</taxon>
        <taxon>asterids</taxon>
        <taxon>campanulids</taxon>
        <taxon>Escalloniales</taxon>
        <taxon>Escalloniaceae</taxon>
        <taxon>Escallonia</taxon>
    </lineage>
</organism>